<proteinExistence type="predicted"/>
<gene>
    <name evidence="1" type="ORF">A2318_01070</name>
</gene>
<dbReference type="EMBL" id="MGFD01000010">
    <property type="protein sequence ID" value="OGL99391.1"/>
    <property type="molecule type" value="Genomic_DNA"/>
</dbReference>
<comment type="caution">
    <text evidence="1">The sequence shown here is derived from an EMBL/GenBank/DDBJ whole genome shotgun (WGS) entry which is preliminary data.</text>
</comment>
<evidence type="ECO:0000313" key="1">
    <source>
        <dbReference type="EMBL" id="OGL99391.1"/>
    </source>
</evidence>
<sequence length="105" mass="11727">MKISISRDSLDSTDSTTSNGVLSLAFEPHLSRDQEDRIVRTLIGSEVCKQSLFMIGRGRWKTLEVVVLIKKSGKISTPDIEIQKNDSLIHKYPRAIEGISLKISV</sequence>
<dbReference type="AlphaFoldDB" id="A0A1F7W9A0"/>
<accession>A0A1F7W9A0</accession>
<evidence type="ECO:0000313" key="2">
    <source>
        <dbReference type="Proteomes" id="UP000177331"/>
    </source>
</evidence>
<name>A0A1F7W9A0_9BACT</name>
<organism evidence="1 2">
    <name type="scientific">Candidatus Uhrbacteria bacterium RIFOXYB2_FULL_45_11</name>
    <dbReference type="NCBI Taxonomy" id="1802421"/>
    <lineage>
        <taxon>Bacteria</taxon>
        <taxon>Candidatus Uhriibacteriota</taxon>
    </lineage>
</organism>
<dbReference type="STRING" id="1802421.A2318_01070"/>
<protein>
    <submittedName>
        <fullName evidence="1">Uncharacterized protein</fullName>
    </submittedName>
</protein>
<dbReference type="Proteomes" id="UP000177331">
    <property type="component" value="Unassembled WGS sequence"/>
</dbReference>
<reference evidence="1 2" key="1">
    <citation type="journal article" date="2016" name="Nat. Commun.">
        <title>Thousands of microbial genomes shed light on interconnected biogeochemical processes in an aquifer system.</title>
        <authorList>
            <person name="Anantharaman K."/>
            <person name="Brown C.T."/>
            <person name="Hug L.A."/>
            <person name="Sharon I."/>
            <person name="Castelle C.J."/>
            <person name="Probst A.J."/>
            <person name="Thomas B.C."/>
            <person name="Singh A."/>
            <person name="Wilkins M.J."/>
            <person name="Karaoz U."/>
            <person name="Brodie E.L."/>
            <person name="Williams K.H."/>
            <person name="Hubbard S.S."/>
            <person name="Banfield J.F."/>
        </authorList>
    </citation>
    <scope>NUCLEOTIDE SEQUENCE [LARGE SCALE GENOMIC DNA]</scope>
</reference>